<keyword evidence="6 7" id="KW-0694">RNA-binding</keyword>
<dbReference type="Pfam" id="PF00825">
    <property type="entry name" value="Ribonuclease_P"/>
    <property type="match status" value="1"/>
</dbReference>
<dbReference type="InterPro" id="IPR000100">
    <property type="entry name" value="RNase_P"/>
</dbReference>
<reference evidence="9 10" key="1">
    <citation type="journal article" date="2016" name="Genome Announc.">
        <title>Complete Genome Sequence of Aurantimicrobium minutum Type Strain KNCT, a Planktonic Ultramicrobacterium Isolated from River Water.</title>
        <authorList>
            <person name="Nakai R."/>
            <person name="Fujisawa T."/>
            <person name="Nakamura Y."/>
            <person name="Nishide H."/>
            <person name="Uchiyama I."/>
            <person name="Baba T."/>
            <person name="Toyoda A."/>
            <person name="Fujiyama A."/>
            <person name="Naganuma T."/>
            <person name="Niki H."/>
        </authorList>
    </citation>
    <scope>NUCLEOTIDE SEQUENCE [LARGE SCALE GENOMIC DNA]</scope>
    <source>
        <strain evidence="9 10">KNC</strain>
    </source>
</reference>
<dbReference type="EC" id="3.1.26.5" evidence="7 8"/>
<keyword evidence="5 7" id="KW-0378">Hydrolase</keyword>
<dbReference type="AlphaFoldDB" id="A0A173LZI9"/>
<comment type="function">
    <text evidence="1 7">RNaseP catalyzes the removal of the 5'-leader sequence from pre-tRNA to produce the mature 5'-terminus. It can also cleave other RNA substrates such as 4.5S RNA. The protein component plays an auxiliary but essential role in vivo by binding to the 5'-leader sequence and broadening the substrate specificity of the ribozyme.</text>
</comment>
<dbReference type="GO" id="GO:0000049">
    <property type="term" value="F:tRNA binding"/>
    <property type="evidence" value="ECO:0007669"/>
    <property type="project" value="UniProtKB-UniRule"/>
</dbReference>
<evidence type="ECO:0000256" key="4">
    <source>
        <dbReference type="ARBA" id="ARBA00022759"/>
    </source>
</evidence>
<dbReference type="EMBL" id="AP017457">
    <property type="protein sequence ID" value="BAU99931.1"/>
    <property type="molecule type" value="Genomic_DNA"/>
</dbReference>
<evidence type="ECO:0000256" key="8">
    <source>
        <dbReference type="NCBIfam" id="TIGR00188"/>
    </source>
</evidence>
<dbReference type="PROSITE" id="PS00648">
    <property type="entry name" value="RIBONUCLEASE_P"/>
    <property type="match status" value="1"/>
</dbReference>
<dbReference type="InterPro" id="IPR020568">
    <property type="entry name" value="Ribosomal_Su5_D2-typ_SF"/>
</dbReference>
<comment type="catalytic activity">
    <reaction evidence="7">
        <text>Endonucleolytic cleavage of RNA, removing 5'-extranucleotides from tRNA precursor.</text>
        <dbReference type="EC" id="3.1.26.5"/>
    </reaction>
</comment>
<dbReference type="GO" id="GO:0042781">
    <property type="term" value="F:3'-tRNA processing endoribonuclease activity"/>
    <property type="evidence" value="ECO:0007669"/>
    <property type="project" value="TreeGrafter"/>
</dbReference>
<dbReference type="NCBIfam" id="TIGR00188">
    <property type="entry name" value="rnpA"/>
    <property type="match status" value="1"/>
</dbReference>
<evidence type="ECO:0000256" key="3">
    <source>
        <dbReference type="ARBA" id="ARBA00022722"/>
    </source>
</evidence>
<dbReference type="KEGG" id="amin:AUMI_113890"/>
<dbReference type="GeneID" id="80452581"/>
<dbReference type="GO" id="GO:0004526">
    <property type="term" value="F:ribonuclease P activity"/>
    <property type="evidence" value="ECO:0007669"/>
    <property type="project" value="UniProtKB-UniRule"/>
</dbReference>
<evidence type="ECO:0000256" key="5">
    <source>
        <dbReference type="ARBA" id="ARBA00022801"/>
    </source>
</evidence>
<dbReference type="Gene3D" id="3.30.230.10">
    <property type="match status" value="1"/>
</dbReference>
<evidence type="ECO:0000313" key="10">
    <source>
        <dbReference type="Proteomes" id="UP000243847"/>
    </source>
</evidence>
<evidence type="ECO:0000256" key="2">
    <source>
        <dbReference type="ARBA" id="ARBA00022694"/>
    </source>
</evidence>
<sequence>MLDRAHRLALPTDFRRIIRRGTKQTSSLVVAYAAPSDRGLSRFGMVTSKAVGNAPTRNRVRRQLRAIAWEVKDNYSADFVIRALPAAAQSSWEELHTDVLRAIRTLGEQLQ</sequence>
<dbReference type="RefSeq" id="WP_096382910.1">
    <property type="nucleotide sequence ID" value="NZ_AP017457.1"/>
</dbReference>
<accession>A0A173LZI9</accession>
<comment type="similarity">
    <text evidence="7">Belongs to the RnpA family.</text>
</comment>
<dbReference type="InterPro" id="IPR014721">
    <property type="entry name" value="Ribsml_uS5_D2-typ_fold_subgr"/>
</dbReference>
<keyword evidence="4 7" id="KW-0255">Endonuclease</keyword>
<evidence type="ECO:0000256" key="7">
    <source>
        <dbReference type="HAMAP-Rule" id="MF_00227"/>
    </source>
</evidence>
<dbReference type="PANTHER" id="PTHR33992">
    <property type="entry name" value="RIBONUCLEASE P PROTEIN COMPONENT"/>
    <property type="match status" value="1"/>
</dbReference>
<comment type="subunit">
    <text evidence="7">Consists of a catalytic RNA component (M1 or rnpB) and a protein subunit.</text>
</comment>
<gene>
    <name evidence="7" type="primary">rnpA</name>
    <name evidence="9" type="ORF">AUMI_113890</name>
</gene>
<organism evidence="9 10">
    <name type="scientific">Aurantimicrobium minutum</name>
    <dbReference type="NCBI Taxonomy" id="708131"/>
    <lineage>
        <taxon>Bacteria</taxon>
        <taxon>Bacillati</taxon>
        <taxon>Actinomycetota</taxon>
        <taxon>Actinomycetes</taxon>
        <taxon>Micrococcales</taxon>
        <taxon>Microbacteriaceae</taxon>
        <taxon>Aurantimicrobium</taxon>
    </lineage>
</organism>
<name>A0A173LZI9_9MICO</name>
<keyword evidence="3 7" id="KW-0540">Nuclease</keyword>
<dbReference type="InterPro" id="IPR020539">
    <property type="entry name" value="RNase_P_CS"/>
</dbReference>
<dbReference type="PANTHER" id="PTHR33992:SF1">
    <property type="entry name" value="RIBONUCLEASE P PROTEIN COMPONENT"/>
    <property type="match status" value="1"/>
</dbReference>
<keyword evidence="2 7" id="KW-0819">tRNA processing</keyword>
<dbReference type="Proteomes" id="UP000243847">
    <property type="component" value="Chromosome sequence1"/>
</dbReference>
<protein>
    <recommendedName>
        <fullName evidence="7 8">Ribonuclease P protein component</fullName>
        <shortName evidence="7">RNase P protein</shortName>
        <shortName evidence="7">RNaseP protein</shortName>
        <ecNumber evidence="7 8">3.1.26.5</ecNumber>
    </recommendedName>
    <alternativeName>
        <fullName evidence="7">Protein C5</fullName>
    </alternativeName>
</protein>
<proteinExistence type="inferred from homology"/>
<dbReference type="OrthoDB" id="196964at2"/>
<dbReference type="GO" id="GO:0001682">
    <property type="term" value="P:tRNA 5'-leader removal"/>
    <property type="evidence" value="ECO:0007669"/>
    <property type="project" value="UniProtKB-UniRule"/>
</dbReference>
<dbReference type="SUPFAM" id="SSF54211">
    <property type="entry name" value="Ribosomal protein S5 domain 2-like"/>
    <property type="match status" value="1"/>
</dbReference>
<dbReference type="GO" id="GO:0030677">
    <property type="term" value="C:ribonuclease P complex"/>
    <property type="evidence" value="ECO:0007669"/>
    <property type="project" value="TreeGrafter"/>
</dbReference>
<evidence type="ECO:0000313" key="9">
    <source>
        <dbReference type="EMBL" id="BAU99931.1"/>
    </source>
</evidence>
<evidence type="ECO:0000256" key="1">
    <source>
        <dbReference type="ARBA" id="ARBA00002663"/>
    </source>
</evidence>
<evidence type="ECO:0000256" key="6">
    <source>
        <dbReference type="ARBA" id="ARBA00022884"/>
    </source>
</evidence>
<dbReference type="HAMAP" id="MF_00227">
    <property type="entry name" value="RNase_P"/>
    <property type="match status" value="1"/>
</dbReference>